<organism evidence="3 4">
    <name type="scientific">Amphibalanus amphitrite</name>
    <name type="common">Striped barnacle</name>
    <name type="synonym">Balanus amphitrite</name>
    <dbReference type="NCBI Taxonomy" id="1232801"/>
    <lineage>
        <taxon>Eukaryota</taxon>
        <taxon>Metazoa</taxon>
        <taxon>Ecdysozoa</taxon>
        <taxon>Arthropoda</taxon>
        <taxon>Crustacea</taxon>
        <taxon>Multicrustacea</taxon>
        <taxon>Cirripedia</taxon>
        <taxon>Thoracica</taxon>
        <taxon>Thoracicalcarea</taxon>
        <taxon>Balanomorpha</taxon>
        <taxon>Balanoidea</taxon>
        <taxon>Balanidae</taxon>
        <taxon>Amphibalaninae</taxon>
        <taxon>Amphibalanus</taxon>
    </lineage>
</organism>
<dbReference type="Gene3D" id="1.10.287.470">
    <property type="entry name" value="Helix hairpin bin"/>
    <property type="match status" value="1"/>
</dbReference>
<feature type="domain" description="L27-1" evidence="2">
    <location>
        <begin position="6"/>
        <end position="52"/>
    </location>
</feature>
<dbReference type="OrthoDB" id="78824at2759"/>
<evidence type="ECO:0000256" key="1">
    <source>
        <dbReference type="SAM" id="MobiDB-lite"/>
    </source>
</evidence>
<dbReference type="InterPro" id="IPR015143">
    <property type="entry name" value="L27_1"/>
</dbReference>
<keyword evidence="4" id="KW-1185">Reference proteome</keyword>
<feature type="compositionally biased region" description="Basic and acidic residues" evidence="1">
    <location>
        <begin position="291"/>
        <end position="303"/>
    </location>
</feature>
<reference evidence="3 4" key="1">
    <citation type="submission" date="2019-07" db="EMBL/GenBank/DDBJ databases">
        <title>Draft genome assembly of a fouling barnacle, Amphibalanus amphitrite (Darwin, 1854): The first reference genome for Thecostraca.</title>
        <authorList>
            <person name="Kim W."/>
        </authorList>
    </citation>
    <scope>NUCLEOTIDE SEQUENCE [LARGE SCALE GENOMIC DNA]</scope>
    <source>
        <strain evidence="3">SNU_AA5</strain>
        <tissue evidence="3">Soma without cirri and trophi</tissue>
    </source>
</reference>
<dbReference type="AlphaFoldDB" id="A0A6A4W0S5"/>
<gene>
    <name evidence="3" type="primary">dlg1_0</name>
    <name evidence="3" type="ORF">FJT64_006846</name>
</gene>
<sequence>MPIRQQDTYRALKLLEEFRCRLAARPGQQKLAAAIEKLILVCNSRLFQALIERGSDKLVWGEGETIQDYLRRVDAYALLGDEKKTIGKTLLGLGHRISVIDSLSDTDKSSVTNLKAALLREFGDTTQQSQRQFLTRRKRDGHRLPLEARASGAPVHSVQVRLGHDCLLEPHSERVVEELKAAHATVVEREERTKRRRQELSSRNAHVARYKKGDLVFQRCPPKPGRPGKLQPRWDGPYIVVECRQGNVYLIKKADNFRRRYVRHHDRLKPFEDRGERLGAPPPPPAGRAPAGEEREDGQRDPSDESSDSSPSLDEERTELSSSASDESDEEAEAASGDPPPRRGSRQRKPASRWPEGQWTQ</sequence>
<protein>
    <submittedName>
        <fullName evidence="3">Disks large 1</fullName>
    </submittedName>
</protein>
<evidence type="ECO:0000313" key="3">
    <source>
        <dbReference type="EMBL" id="KAF0295668.1"/>
    </source>
</evidence>
<feature type="compositionally biased region" description="Basic and acidic residues" evidence="1">
    <location>
        <begin position="268"/>
        <end position="277"/>
    </location>
</feature>
<proteinExistence type="predicted"/>
<accession>A0A6A4W0S5</accession>
<feature type="region of interest" description="Disordered" evidence="1">
    <location>
        <begin position="268"/>
        <end position="361"/>
    </location>
</feature>
<comment type="caution">
    <text evidence="3">The sequence shown here is derived from an EMBL/GenBank/DDBJ whole genome shotgun (WGS) entry which is preliminary data.</text>
</comment>
<name>A0A6A4W0S5_AMPAM</name>
<dbReference type="EMBL" id="VIIS01001604">
    <property type="protein sequence ID" value="KAF0295668.1"/>
    <property type="molecule type" value="Genomic_DNA"/>
</dbReference>
<evidence type="ECO:0000259" key="2">
    <source>
        <dbReference type="Pfam" id="PF09058"/>
    </source>
</evidence>
<dbReference type="SUPFAM" id="SSF101288">
    <property type="entry name" value="L27 domain"/>
    <property type="match status" value="1"/>
</dbReference>
<dbReference type="Proteomes" id="UP000440578">
    <property type="component" value="Unassembled WGS sequence"/>
</dbReference>
<dbReference type="InterPro" id="IPR036892">
    <property type="entry name" value="L27_dom_sf"/>
</dbReference>
<dbReference type="Pfam" id="PF09058">
    <property type="entry name" value="L27_1"/>
    <property type="match status" value="1"/>
</dbReference>
<evidence type="ECO:0000313" key="4">
    <source>
        <dbReference type="Proteomes" id="UP000440578"/>
    </source>
</evidence>